<dbReference type="OrthoDB" id="1274094at2"/>
<gene>
    <name evidence="1" type="ORF">B6D06_01730</name>
</gene>
<dbReference type="RefSeq" id="WP_086320001.1">
    <property type="nucleotide sequence ID" value="NZ_NASK01000070.1"/>
</dbReference>
<sequence>MNKPEINYFFDIDKFEKNNDGGEWNFTLSNGTQVRQFKTNNGFVVETTPPNSAYVYSSGYNEKGEITITGVRFYDNGVKKWIYFNDKQEIIKEIDNDQPYLFSIEALAKLLKENYGIDLYDTTQISMMSRYVDTENLHKPIYIINANQKNNLINDLNCFLIDGETGKVLFQMETYLLSESSVYDEYIKTTEEYKNGTYKLEN</sequence>
<reference evidence="1 2" key="1">
    <citation type="submission" date="2017-03" db="EMBL/GenBank/DDBJ databases">
        <title>Comparative genomics of honeybee gut symbionts reveal geographically distinct and subgroup specific antibiotic resistance.</title>
        <authorList>
            <person name="Ludvigsen J."/>
            <person name="Porcellato D."/>
            <person name="Labee-Lund T.M."/>
            <person name="Amdam G.V."/>
            <person name="Rudi K."/>
        </authorList>
    </citation>
    <scope>NUCLEOTIDE SEQUENCE [LARGE SCALE GENOMIC DNA]</scope>
    <source>
        <strain evidence="1 2">A-4-12</strain>
    </source>
</reference>
<proteinExistence type="predicted"/>
<accession>A0A242NWS1</accession>
<dbReference type="EMBL" id="NASK01000070">
    <property type="protein sequence ID" value="OTQ52719.1"/>
    <property type="molecule type" value="Genomic_DNA"/>
</dbReference>
<evidence type="ECO:0000313" key="1">
    <source>
        <dbReference type="EMBL" id="OTQ52719.1"/>
    </source>
</evidence>
<name>A0A242NWS1_9GAMM</name>
<dbReference type="AlphaFoldDB" id="A0A242NWS1"/>
<comment type="caution">
    <text evidence="1">The sequence shown here is derived from an EMBL/GenBank/DDBJ whole genome shotgun (WGS) entry which is preliminary data.</text>
</comment>
<evidence type="ECO:0000313" key="2">
    <source>
        <dbReference type="Proteomes" id="UP000194968"/>
    </source>
</evidence>
<organism evidence="1 2">
    <name type="scientific">Gilliamella apis</name>
    <dbReference type="NCBI Taxonomy" id="1970738"/>
    <lineage>
        <taxon>Bacteria</taxon>
        <taxon>Pseudomonadati</taxon>
        <taxon>Pseudomonadota</taxon>
        <taxon>Gammaproteobacteria</taxon>
        <taxon>Orbales</taxon>
        <taxon>Orbaceae</taxon>
        <taxon>Gilliamella</taxon>
    </lineage>
</organism>
<protein>
    <submittedName>
        <fullName evidence="1">Uncharacterized protein</fullName>
    </submittedName>
</protein>
<dbReference type="Proteomes" id="UP000194968">
    <property type="component" value="Unassembled WGS sequence"/>
</dbReference>